<dbReference type="FunFam" id="1.10.3730.10:FF:000001">
    <property type="entry name" value="Pyrroline-5-carboxylate reductase"/>
    <property type="match status" value="1"/>
</dbReference>
<comment type="similarity">
    <text evidence="2 9 12">Belongs to the pyrroline-5-carboxylate reductase family.</text>
</comment>
<dbReference type="OrthoDB" id="9805754at2"/>
<dbReference type="GO" id="GO:0005737">
    <property type="term" value="C:cytoplasm"/>
    <property type="evidence" value="ECO:0007669"/>
    <property type="project" value="UniProtKB-SubCell"/>
</dbReference>
<dbReference type="GO" id="GO:0055129">
    <property type="term" value="P:L-proline biosynthetic process"/>
    <property type="evidence" value="ECO:0007669"/>
    <property type="project" value="UniProtKB-UniRule"/>
</dbReference>
<evidence type="ECO:0000256" key="9">
    <source>
        <dbReference type="HAMAP-Rule" id="MF_01925"/>
    </source>
</evidence>
<dbReference type="HAMAP" id="MF_01925">
    <property type="entry name" value="P5C_reductase"/>
    <property type="match status" value="1"/>
</dbReference>
<comment type="pathway">
    <text evidence="9 12">Amino-acid biosynthesis; L-proline biosynthesis; L-proline from L-glutamate 5-semialdehyde: step 1/1.</text>
</comment>
<feature type="domain" description="Pyrroline-5-carboxylate reductase dimerisation" evidence="14">
    <location>
        <begin position="162"/>
        <end position="266"/>
    </location>
</feature>
<evidence type="ECO:0000259" key="14">
    <source>
        <dbReference type="Pfam" id="PF14748"/>
    </source>
</evidence>
<dbReference type="InterPro" id="IPR036291">
    <property type="entry name" value="NAD(P)-bd_dom_sf"/>
</dbReference>
<dbReference type="Gene3D" id="3.40.50.720">
    <property type="entry name" value="NAD(P)-binding Rossmann-like Domain"/>
    <property type="match status" value="1"/>
</dbReference>
<evidence type="ECO:0000256" key="11">
    <source>
        <dbReference type="PIRSR" id="PIRSR000193-1"/>
    </source>
</evidence>
<evidence type="ECO:0000256" key="4">
    <source>
        <dbReference type="ARBA" id="ARBA00022605"/>
    </source>
</evidence>
<dbReference type="InterPro" id="IPR028939">
    <property type="entry name" value="P5C_Rdtase_cat_N"/>
</dbReference>
<keyword evidence="4 9" id="KW-0028">Amino-acid biosynthesis</keyword>
<comment type="catalytic activity">
    <reaction evidence="9">
        <text>L-proline + NAD(+) = (S)-1-pyrroline-5-carboxylate + NADH + 2 H(+)</text>
        <dbReference type="Rhea" id="RHEA:14105"/>
        <dbReference type="ChEBI" id="CHEBI:15378"/>
        <dbReference type="ChEBI" id="CHEBI:17388"/>
        <dbReference type="ChEBI" id="CHEBI:57540"/>
        <dbReference type="ChEBI" id="CHEBI:57945"/>
        <dbReference type="ChEBI" id="CHEBI:60039"/>
        <dbReference type="EC" id="1.5.1.2"/>
    </reaction>
</comment>
<organism evidence="15 16">
    <name type="scientific">Megasphaera stantonii</name>
    <dbReference type="NCBI Taxonomy" id="2144175"/>
    <lineage>
        <taxon>Bacteria</taxon>
        <taxon>Bacillati</taxon>
        <taxon>Bacillota</taxon>
        <taxon>Negativicutes</taxon>
        <taxon>Veillonellales</taxon>
        <taxon>Veillonellaceae</taxon>
        <taxon>Megasphaera</taxon>
    </lineage>
</organism>
<dbReference type="KEGG" id="meg:DKB62_03345"/>
<dbReference type="InterPro" id="IPR000304">
    <property type="entry name" value="Pyrroline-COOH_reductase"/>
</dbReference>
<dbReference type="SUPFAM" id="SSF51735">
    <property type="entry name" value="NAD(P)-binding Rossmann-fold domains"/>
    <property type="match status" value="1"/>
</dbReference>
<dbReference type="UniPathway" id="UPA00098">
    <property type="reaction ID" value="UER00361"/>
</dbReference>
<evidence type="ECO:0000256" key="6">
    <source>
        <dbReference type="ARBA" id="ARBA00022857"/>
    </source>
</evidence>
<evidence type="ECO:0000256" key="1">
    <source>
        <dbReference type="ARBA" id="ARBA00004496"/>
    </source>
</evidence>
<dbReference type="Pfam" id="PF14748">
    <property type="entry name" value="P5CR_dimer"/>
    <property type="match status" value="1"/>
</dbReference>
<dbReference type="PANTHER" id="PTHR11645">
    <property type="entry name" value="PYRROLINE-5-CARBOXYLATE REDUCTASE"/>
    <property type="match status" value="1"/>
</dbReference>
<feature type="binding site" evidence="11">
    <location>
        <begin position="70"/>
        <end position="73"/>
    </location>
    <ligand>
        <name>NADP(+)</name>
        <dbReference type="ChEBI" id="CHEBI:58349"/>
    </ligand>
</feature>
<name>A0A346AXT6_9FIRM</name>
<evidence type="ECO:0000256" key="7">
    <source>
        <dbReference type="ARBA" id="ARBA00023002"/>
    </source>
</evidence>
<keyword evidence="3 9" id="KW-0963">Cytoplasm</keyword>
<evidence type="ECO:0000259" key="13">
    <source>
        <dbReference type="Pfam" id="PF03807"/>
    </source>
</evidence>
<proteinExistence type="inferred from homology"/>
<keyword evidence="5 9" id="KW-0641">Proline biosynthesis</keyword>
<dbReference type="PIRSF" id="PIRSF000193">
    <property type="entry name" value="Pyrrol-5-carb_rd"/>
    <property type="match status" value="1"/>
</dbReference>
<dbReference type="PANTHER" id="PTHR11645:SF0">
    <property type="entry name" value="PYRROLINE-5-CARBOXYLATE REDUCTASE 3"/>
    <property type="match status" value="1"/>
</dbReference>
<evidence type="ECO:0000256" key="12">
    <source>
        <dbReference type="RuleBase" id="RU003903"/>
    </source>
</evidence>
<evidence type="ECO:0000256" key="3">
    <source>
        <dbReference type="ARBA" id="ARBA00022490"/>
    </source>
</evidence>
<dbReference type="NCBIfam" id="TIGR00112">
    <property type="entry name" value="proC"/>
    <property type="match status" value="1"/>
</dbReference>
<comment type="subcellular location">
    <subcellularLocation>
        <location evidence="1 9">Cytoplasm</location>
    </subcellularLocation>
</comment>
<dbReference type="FunFam" id="3.40.50.720:FF:000190">
    <property type="entry name" value="Pyrroline-5-carboxylate reductase"/>
    <property type="match status" value="1"/>
</dbReference>
<accession>A0A346AXT6</accession>
<keyword evidence="6 9" id="KW-0521">NADP</keyword>
<evidence type="ECO:0000256" key="5">
    <source>
        <dbReference type="ARBA" id="ARBA00022650"/>
    </source>
</evidence>
<evidence type="ECO:0000256" key="2">
    <source>
        <dbReference type="ARBA" id="ARBA00005525"/>
    </source>
</evidence>
<keyword evidence="7 9" id="KW-0560">Oxidoreductase</keyword>
<dbReference type="AlphaFoldDB" id="A0A346AXT6"/>
<dbReference type="RefSeq" id="WP_107196392.1">
    <property type="nucleotide sequence ID" value="NZ_CP029462.1"/>
</dbReference>
<feature type="domain" description="Pyrroline-5-carboxylate reductase catalytic N-terminal" evidence="13">
    <location>
        <begin position="4"/>
        <end position="99"/>
    </location>
</feature>
<reference evidence="15 16" key="1">
    <citation type="submission" date="2018-05" db="EMBL/GenBank/DDBJ databases">
        <title>Complete genome sequence of Megasphaera sp. AJH120T, isolated from the ceca of a chicken.</title>
        <authorList>
            <person name="Maki J."/>
            <person name="Looft T."/>
        </authorList>
    </citation>
    <scope>NUCLEOTIDE SEQUENCE [LARGE SCALE GENOMIC DNA]</scope>
    <source>
        <strain evidence="15 16">AJH120</strain>
    </source>
</reference>
<evidence type="ECO:0000256" key="10">
    <source>
        <dbReference type="NCBIfam" id="TIGR00112"/>
    </source>
</evidence>
<dbReference type="InterPro" id="IPR029036">
    <property type="entry name" value="P5CR_dimer"/>
</dbReference>
<comment type="function">
    <text evidence="8 9">Catalyzes the reduction of 1-pyrroline-5-carboxylate (PCA) to L-proline.</text>
</comment>
<dbReference type="PROSITE" id="PS00521">
    <property type="entry name" value="P5CR"/>
    <property type="match status" value="1"/>
</dbReference>
<dbReference type="Pfam" id="PF03807">
    <property type="entry name" value="F420_oxidored"/>
    <property type="match status" value="1"/>
</dbReference>
<dbReference type="GO" id="GO:0004735">
    <property type="term" value="F:pyrroline-5-carboxylate reductase activity"/>
    <property type="evidence" value="ECO:0007669"/>
    <property type="project" value="UniProtKB-UniRule"/>
</dbReference>
<gene>
    <name evidence="9" type="primary">proC</name>
    <name evidence="15" type="ORF">DKB62_03345</name>
</gene>
<evidence type="ECO:0000256" key="8">
    <source>
        <dbReference type="ARBA" id="ARBA00058118"/>
    </source>
</evidence>
<dbReference type="InterPro" id="IPR008927">
    <property type="entry name" value="6-PGluconate_DH-like_C_sf"/>
</dbReference>
<evidence type="ECO:0000313" key="16">
    <source>
        <dbReference type="Proteomes" id="UP000254337"/>
    </source>
</evidence>
<dbReference type="Proteomes" id="UP000254337">
    <property type="component" value="Chromosome"/>
</dbReference>
<dbReference type="SUPFAM" id="SSF48179">
    <property type="entry name" value="6-phosphogluconate dehydrogenase C-terminal domain-like"/>
    <property type="match status" value="1"/>
</dbReference>
<dbReference type="EC" id="1.5.1.2" evidence="9 10"/>
<dbReference type="InterPro" id="IPR053790">
    <property type="entry name" value="P5CR-like_CS"/>
</dbReference>
<protein>
    <recommendedName>
        <fullName evidence="9 10">Pyrroline-5-carboxylate reductase</fullName>
        <shortName evidence="9">P5C reductase</shortName>
        <shortName evidence="9">P5CR</shortName>
        <ecNumber evidence="9 10">1.5.1.2</ecNumber>
    </recommendedName>
    <alternativeName>
        <fullName evidence="9">PCA reductase</fullName>
    </alternativeName>
</protein>
<sequence>MFKTIGICGTGNMGRAIVKGLAASGLIEPGNILLYNIHSAKAQALADETGASVVYSAAELAERSQGLIMAVKPHILPSSLEEVRGCVKEDTVIISIAAGLTLDRLAGCLPEKAKIIRVMPNTPSMVGEGMASVSPNAYATEEDVQAVLDIFRSFGKAEIMEERLIDAVCGVSGSAPAYVYMFIEALADGAVLEGMPRHTAYTFAAQTVLGAAKMVLESGMHPGKLKDDVCSPGGTTIEAVLALEQRGFRAAVAEAVIASAEKNKTM</sequence>
<keyword evidence="16" id="KW-1185">Reference proteome</keyword>
<comment type="catalytic activity">
    <reaction evidence="9 12">
        <text>L-proline + NADP(+) = (S)-1-pyrroline-5-carboxylate + NADPH + 2 H(+)</text>
        <dbReference type="Rhea" id="RHEA:14109"/>
        <dbReference type="ChEBI" id="CHEBI:15378"/>
        <dbReference type="ChEBI" id="CHEBI:17388"/>
        <dbReference type="ChEBI" id="CHEBI:57783"/>
        <dbReference type="ChEBI" id="CHEBI:58349"/>
        <dbReference type="ChEBI" id="CHEBI:60039"/>
        <dbReference type="EC" id="1.5.1.2"/>
    </reaction>
</comment>
<evidence type="ECO:0000313" key="15">
    <source>
        <dbReference type="EMBL" id="AXL20679.1"/>
    </source>
</evidence>
<dbReference type="Gene3D" id="1.10.3730.10">
    <property type="entry name" value="ProC C-terminal domain-like"/>
    <property type="match status" value="1"/>
</dbReference>
<dbReference type="EMBL" id="CP029462">
    <property type="protein sequence ID" value="AXL20679.1"/>
    <property type="molecule type" value="Genomic_DNA"/>
</dbReference>